<dbReference type="SUPFAM" id="SSF63411">
    <property type="entry name" value="LuxS/MPP-like metallohydrolase"/>
    <property type="match status" value="3"/>
</dbReference>
<dbReference type="RefSeq" id="WP_127690977.1">
    <property type="nucleotide sequence ID" value="NZ_RZUL01000003.1"/>
</dbReference>
<comment type="cofactor">
    <cofactor evidence="1">
        <name>Zn(2+)</name>
        <dbReference type="ChEBI" id="CHEBI:29105"/>
    </cofactor>
</comment>
<dbReference type="Pfam" id="PF05193">
    <property type="entry name" value="Peptidase_M16_C"/>
    <property type="match status" value="2"/>
</dbReference>
<organism evidence="12 13">
    <name type="scientific">Sphingobium algorifonticola</name>
    <dbReference type="NCBI Taxonomy" id="2008318"/>
    <lineage>
        <taxon>Bacteria</taxon>
        <taxon>Pseudomonadati</taxon>
        <taxon>Pseudomonadota</taxon>
        <taxon>Alphaproteobacteria</taxon>
        <taxon>Sphingomonadales</taxon>
        <taxon>Sphingomonadaceae</taxon>
        <taxon>Sphingobium</taxon>
    </lineage>
</organism>
<dbReference type="EMBL" id="RZUL01000003">
    <property type="protein sequence ID" value="RVT40978.1"/>
    <property type="molecule type" value="Genomic_DNA"/>
</dbReference>
<dbReference type="PANTHER" id="PTHR43690">
    <property type="entry name" value="NARDILYSIN"/>
    <property type="match status" value="1"/>
</dbReference>
<sequence length="970" mass="104461">MTISLRRSATSLSVLALLLTGLPLPAQAQDTATTAASSSATGSAQTRPWLYENSDVPIDPAWHFGILPNGLRYAVRRNGVPPGQVAIRLRIDAGALMEEPDELGYAHFMEHLTFRGSKYVPDGESKRIWQRLGVTFGSDSNAQTTATGTTYALDLPQATPQGLDESMKILAGMMTDPNIVDASVNAERAVVLAEKREGEGPGSRVSDGTRAFLFAGQRMANRTPIGTTPTLNAATATRMEAFHSRWYRPENAVISIAGDIDPATAEALIAKHFTAWTVAGQGAPAPDFGDPDPARPAAGVIVEPGVPTGISYAFLRPWRPRADTIVYNQNKLTDVLALQIINRRLEQAARAGGSFLQANVEQQDVARSVDGTFISIMPIGDDWAKALTDVRAVIEDAKTIAPTAAEIAREYAQFDTALAIQVENAGTEAGSKQAWDLVNAVDIRETVVSPQAALDIFRGAKATMTPEKLLQSTQRLFTADVSRALLTLPAAQPDAQARLDAALKAPVAAAQGVRLKEKAVTMADLPKLGAPGKVVSREPVGVLALETITFANGVKLVLFANDAEPEKVRITVRFGHGQQDFSPTRPVASWAAGYALVASGIGKLGQRELDELTNGRRLGFDFSIDDDAFQMAAVTRPADYADQLRLFATKLAYPGWDPAPIARVKAGMTAAYDTLSTSADAVLGRDLGWLLRDKDVRYRTPDKTEIAALTPKAFRATWQPILASGPIEVQIFGQVKAEDAIAQVAATFGALPKRADKPVPPANRLIRFPAHNEKPVVLRHLGDKDQAAAVMAWPTSGGFALAKESRQLEILAQIFNDRLFEKMRSIDGAAYSPSVQNSWPFSYDSGGYILVNSQIRPEKVGYFFQMIKDTAADLVARPPSDDELQRAVQPMRQLLARASTGNAFWMQQVAGSTRDSRYIDVTRSLGSDILSVTVTDLQTLAKKYLVADKSWSAVVLPQGVDAEGVTDGGQ</sequence>
<evidence type="ECO:0000256" key="7">
    <source>
        <dbReference type="ARBA" id="ARBA00023049"/>
    </source>
</evidence>
<evidence type="ECO:0000259" key="11">
    <source>
        <dbReference type="Pfam" id="PF05193"/>
    </source>
</evidence>
<dbReference type="InterPro" id="IPR050626">
    <property type="entry name" value="Peptidase_M16"/>
</dbReference>
<name>A0A437J718_9SPHN</name>
<reference evidence="12 13" key="1">
    <citation type="submission" date="2019-01" db="EMBL/GenBank/DDBJ databases">
        <authorList>
            <person name="Chen W.-M."/>
        </authorList>
    </citation>
    <scope>NUCLEOTIDE SEQUENCE [LARGE SCALE GENOMIC DNA]</scope>
    <source>
        <strain evidence="12 13">TLA-22</strain>
    </source>
</reference>
<keyword evidence="4" id="KW-0479">Metal-binding</keyword>
<evidence type="ECO:0000313" key="12">
    <source>
        <dbReference type="EMBL" id="RVT40978.1"/>
    </source>
</evidence>
<protein>
    <submittedName>
        <fullName evidence="12">Insulinase family protein</fullName>
    </submittedName>
</protein>
<dbReference type="PANTHER" id="PTHR43690:SF34">
    <property type="entry name" value="ZINC PROTEASE PQQL-LIKE"/>
    <property type="match status" value="1"/>
</dbReference>
<dbReference type="GO" id="GO:0046872">
    <property type="term" value="F:metal ion binding"/>
    <property type="evidence" value="ECO:0007669"/>
    <property type="project" value="UniProtKB-KW"/>
</dbReference>
<evidence type="ECO:0000256" key="5">
    <source>
        <dbReference type="ARBA" id="ARBA00022801"/>
    </source>
</evidence>
<feature type="signal peptide" evidence="9">
    <location>
        <begin position="1"/>
        <end position="28"/>
    </location>
</feature>
<comment type="caution">
    <text evidence="12">The sequence shown here is derived from an EMBL/GenBank/DDBJ whole genome shotgun (WGS) entry which is preliminary data.</text>
</comment>
<keyword evidence="7" id="KW-0482">Metalloprotease</keyword>
<dbReference type="Pfam" id="PF00675">
    <property type="entry name" value="Peptidase_M16"/>
    <property type="match status" value="1"/>
</dbReference>
<evidence type="ECO:0000256" key="8">
    <source>
        <dbReference type="RuleBase" id="RU004447"/>
    </source>
</evidence>
<feature type="domain" description="Peptidase M16 C-terminal" evidence="11">
    <location>
        <begin position="710"/>
        <end position="889"/>
    </location>
</feature>
<evidence type="ECO:0000256" key="3">
    <source>
        <dbReference type="ARBA" id="ARBA00022670"/>
    </source>
</evidence>
<evidence type="ECO:0000256" key="9">
    <source>
        <dbReference type="SAM" id="SignalP"/>
    </source>
</evidence>
<keyword evidence="3" id="KW-0645">Protease</keyword>
<gene>
    <name evidence="12" type="ORF">ENE74_11020</name>
</gene>
<dbReference type="PROSITE" id="PS00143">
    <property type="entry name" value="INSULINASE"/>
    <property type="match status" value="1"/>
</dbReference>
<evidence type="ECO:0000256" key="2">
    <source>
        <dbReference type="ARBA" id="ARBA00007261"/>
    </source>
</evidence>
<feature type="domain" description="Peptidase M16 N-terminal" evidence="10">
    <location>
        <begin position="84"/>
        <end position="195"/>
    </location>
</feature>
<evidence type="ECO:0000256" key="6">
    <source>
        <dbReference type="ARBA" id="ARBA00022833"/>
    </source>
</evidence>
<dbReference type="Proteomes" id="UP000282977">
    <property type="component" value="Unassembled WGS sequence"/>
</dbReference>
<evidence type="ECO:0000256" key="1">
    <source>
        <dbReference type="ARBA" id="ARBA00001947"/>
    </source>
</evidence>
<dbReference type="InterPro" id="IPR001431">
    <property type="entry name" value="Pept_M16_Zn_BS"/>
</dbReference>
<evidence type="ECO:0000256" key="4">
    <source>
        <dbReference type="ARBA" id="ARBA00022723"/>
    </source>
</evidence>
<dbReference type="OrthoDB" id="9811314at2"/>
<keyword evidence="5" id="KW-0378">Hydrolase</keyword>
<feature type="domain" description="Peptidase M16 C-terminal" evidence="11">
    <location>
        <begin position="235"/>
        <end position="408"/>
    </location>
</feature>
<dbReference type="AlphaFoldDB" id="A0A437J718"/>
<feature type="chain" id="PRO_5019173892" evidence="9">
    <location>
        <begin position="29"/>
        <end position="970"/>
    </location>
</feature>
<comment type="similarity">
    <text evidence="2 8">Belongs to the peptidase M16 family.</text>
</comment>
<evidence type="ECO:0000259" key="10">
    <source>
        <dbReference type="Pfam" id="PF00675"/>
    </source>
</evidence>
<dbReference type="InterPro" id="IPR007863">
    <property type="entry name" value="Peptidase_M16_C"/>
</dbReference>
<keyword evidence="9" id="KW-0732">Signal</keyword>
<accession>A0A437J718</accession>
<dbReference type="GO" id="GO:0006508">
    <property type="term" value="P:proteolysis"/>
    <property type="evidence" value="ECO:0007669"/>
    <property type="project" value="UniProtKB-KW"/>
</dbReference>
<dbReference type="GO" id="GO:0004222">
    <property type="term" value="F:metalloendopeptidase activity"/>
    <property type="evidence" value="ECO:0007669"/>
    <property type="project" value="InterPro"/>
</dbReference>
<dbReference type="InterPro" id="IPR011765">
    <property type="entry name" value="Pept_M16_N"/>
</dbReference>
<keyword evidence="6" id="KW-0862">Zinc</keyword>
<dbReference type="InterPro" id="IPR011249">
    <property type="entry name" value="Metalloenz_LuxS/M16"/>
</dbReference>
<dbReference type="Gene3D" id="3.30.830.10">
    <property type="entry name" value="Metalloenzyme, LuxS/M16 peptidase-like"/>
    <property type="match status" value="3"/>
</dbReference>
<proteinExistence type="inferred from homology"/>
<evidence type="ECO:0000313" key="13">
    <source>
        <dbReference type="Proteomes" id="UP000282977"/>
    </source>
</evidence>
<keyword evidence="13" id="KW-1185">Reference proteome</keyword>